<dbReference type="Pfam" id="PF00107">
    <property type="entry name" value="ADH_zinc_N"/>
    <property type="match status" value="1"/>
</dbReference>
<dbReference type="Pfam" id="PF08240">
    <property type="entry name" value="ADH_N"/>
    <property type="match status" value="1"/>
</dbReference>
<keyword evidence="4" id="KW-0862">Zinc</keyword>
<gene>
    <name evidence="8" type="ORF">ENO08_01765</name>
</gene>
<dbReference type="SUPFAM" id="SSF50129">
    <property type="entry name" value="GroES-like"/>
    <property type="match status" value="1"/>
</dbReference>
<comment type="caution">
    <text evidence="8">The sequence shown here is derived from an EMBL/GenBank/DDBJ whole genome shotgun (WGS) entry which is preliminary data.</text>
</comment>
<comment type="cofactor">
    <cofactor evidence="1">
        <name>Zn(2+)</name>
        <dbReference type="ChEBI" id="CHEBI:29105"/>
    </cofactor>
</comment>
<dbReference type="AlphaFoldDB" id="A0A7V2ATV2"/>
<name>A0A7V2ATV2_UNCEI</name>
<accession>A0A7V2ATV2</accession>
<dbReference type="PANTHER" id="PTHR43350:SF2">
    <property type="entry name" value="GROES-LIKE ZINC-BINDING ALCOHOL DEHYDROGENASE FAMILY PROTEIN"/>
    <property type="match status" value="1"/>
</dbReference>
<organism evidence="8">
    <name type="scientific">Eiseniibacteriota bacterium</name>
    <dbReference type="NCBI Taxonomy" id="2212470"/>
    <lineage>
        <taxon>Bacteria</taxon>
        <taxon>Candidatus Eiseniibacteriota</taxon>
    </lineage>
</organism>
<dbReference type="GO" id="GO:0016491">
    <property type="term" value="F:oxidoreductase activity"/>
    <property type="evidence" value="ECO:0007669"/>
    <property type="project" value="UniProtKB-KW"/>
</dbReference>
<dbReference type="PANTHER" id="PTHR43350">
    <property type="entry name" value="NAD-DEPENDENT ALCOHOL DEHYDROGENASE"/>
    <property type="match status" value="1"/>
</dbReference>
<evidence type="ECO:0000256" key="2">
    <source>
        <dbReference type="ARBA" id="ARBA00008072"/>
    </source>
</evidence>
<keyword evidence="3" id="KW-0479">Metal-binding</keyword>
<dbReference type="InterPro" id="IPR013149">
    <property type="entry name" value="ADH-like_C"/>
</dbReference>
<feature type="non-terminal residue" evidence="8">
    <location>
        <position position="1"/>
    </location>
</feature>
<dbReference type="Gene3D" id="3.40.50.720">
    <property type="entry name" value="NAD(P)-binding Rossmann-like Domain"/>
    <property type="match status" value="1"/>
</dbReference>
<dbReference type="Gene3D" id="3.90.180.10">
    <property type="entry name" value="Medium-chain alcohol dehydrogenases, catalytic domain"/>
    <property type="match status" value="1"/>
</dbReference>
<reference evidence="8" key="1">
    <citation type="journal article" date="2020" name="mSystems">
        <title>Genome- and Community-Level Interaction Insights into Carbon Utilization and Element Cycling Functions of Hydrothermarchaeota in Hydrothermal Sediment.</title>
        <authorList>
            <person name="Zhou Z."/>
            <person name="Liu Y."/>
            <person name="Xu W."/>
            <person name="Pan J."/>
            <person name="Luo Z.H."/>
            <person name="Li M."/>
        </authorList>
    </citation>
    <scope>NUCLEOTIDE SEQUENCE [LARGE SCALE GENOMIC DNA]</scope>
    <source>
        <strain evidence="8">SpSt-1233</strain>
    </source>
</reference>
<dbReference type="GO" id="GO:0046872">
    <property type="term" value="F:metal ion binding"/>
    <property type="evidence" value="ECO:0007669"/>
    <property type="project" value="UniProtKB-KW"/>
</dbReference>
<evidence type="ECO:0000256" key="5">
    <source>
        <dbReference type="ARBA" id="ARBA00023002"/>
    </source>
</evidence>
<dbReference type="InterPro" id="IPR036291">
    <property type="entry name" value="NAD(P)-bd_dom_sf"/>
</dbReference>
<protein>
    <submittedName>
        <fullName evidence="8">Alcohol dehydrogenase</fullName>
    </submittedName>
</protein>
<comment type="similarity">
    <text evidence="2">Belongs to the zinc-containing alcohol dehydrogenase family.</text>
</comment>
<feature type="domain" description="Alcohol dehydrogenase-like C-terminal" evidence="6">
    <location>
        <begin position="143"/>
        <end position="210"/>
    </location>
</feature>
<dbReference type="InterPro" id="IPR013154">
    <property type="entry name" value="ADH-like_N"/>
</dbReference>
<feature type="domain" description="Alcohol dehydrogenase-like N-terminal" evidence="7">
    <location>
        <begin position="2"/>
        <end position="59"/>
    </location>
</feature>
<dbReference type="InterPro" id="IPR011032">
    <property type="entry name" value="GroES-like_sf"/>
</dbReference>
<proteinExistence type="inferred from homology"/>
<dbReference type="Proteomes" id="UP000886069">
    <property type="component" value="Unassembled WGS sequence"/>
</dbReference>
<evidence type="ECO:0000256" key="4">
    <source>
        <dbReference type="ARBA" id="ARBA00022833"/>
    </source>
</evidence>
<keyword evidence="5" id="KW-0560">Oxidoreductase</keyword>
<dbReference type="SUPFAM" id="SSF51735">
    <property type="entry name" value="NAD(P)-binding Rossmann-fold domains"/>
    <property type="match status" value="1"/>
</dbReference>
<evidence type="ECO:0000259" key="7">
    <source>
        <dbReference type="Pfam" id="PF08240"/>
    </source>
</evidence>
<evidence type="ECO:0000313" key="8">
    <source>
        <dbReference type="EMBL" id="HER43168.1"/>
    </source>
</evidence>
<evidence type="ECO:0000256" key="3">
    <source>
        <dbReference type="ARBA" id="ARBA00022723"/>
    </source>
</evidence>
<dbReference type="EMBL" id="DSEC01000125">
    <property type="protein sequence ID" value="HER43168.1"/>
    <property type="molecule type" value="Genomic_DNA"/>
</dbReference>
<evidence type="ECO:0000259" key="6">
    <source>
        <dbReference type="Pfam" id="PF00107"/>
    </source>
</evidence>
<evidence type="ECO:0000256" key="1">
    <source>
        <dbReference type="ARBA" id="ARBA00001947"/>
    </source>
</evidence>
<sequence>LAGRRVTGEINVSCGQCPLCIRGLGKHCRDRTVLGISGRDGAFAGYLTLPMANLHAVPDAVSDEEAVFTELLAAACEIPERVYISSSSRVAVLGDGRLAAMAAQVLRLRTKSLTVIGADEGKLRVFAGLGMDTARLPDAGGMEESFDVVVECTGSVTGLPDAVALTRPRGTVVLKSTFHAPMRWNPSRVAVEEITIVGSRCGPFETALELLRDRQVATKPFLTAIYPFAKWKAAMRRARMKDAFKVLLEAGT</sequence>